<dbReference type="EMBL" id="JAFKCW010000004">
    <property type="protein sequence ID" value="MBN7802427.1"/>
    <property type="molecule type" value="Genomic_DNA"/>
</dbReference>
<dbReference type="InterPro" id="IPR056101">
    <property type="entry name" value="DUF7684"/>
</dbReference>
<evidence type="ECO:0000313" key="2">
    <source>
        <dbReference type="EMBL" id="MBN7802427.1"/>
    </source>
</evidence>
<gene>
    <name evidence="2" type="ORF">J0A67_16255</name>
</gene>
<reference evidence="2 3" key="1">
    <citation type="submission" date="2021-03" db="EMBL/GenBank/DDBJ databases">
        <title>novel species isolated from a fishpond in China.</title>
        <authorList>
            <person name="Lu H."/>
            <person name="Cai Z."/>
        </authorList>
    </citation>
    <scope>NUCLEOTIDE SEQUENCE [LARGE SCALE GENOMIC DNA]</scope>
    <source>
        <strain evidence="2 3">JCM 31546</strain>
    </source>
</reference>
<accession>A0ABS3BT25</accession>
<evidence type="ECO:0000313" key="3">
    <source>
        <dbReference type="Proteomes" id="UP000664698"/>
    </source>
</evidence>
<evidence type="ECO:0000259" key="1">
    <source>
        <dbReference type="Pfam" id="PF24733"/>
    </source>
</evidence>
<dbReference type="Proteomes" id="UP000664698">
    <property type="component" value="Unassembled WGS sequence"/>
</dbReference>
<comment type="caution">
    <text evidence="2">The sequence shown here is derived from an EMBL/GenBank/DDBJ whole genome shotgun (WGS) entry which is preliminary data.</text>
</comment>
<keyword evidence="3" id="KW-1185">Reference proteome</keyword>
<dbReference type="Pfam" id="PF24733">
    <property type="entry name" value="DUF7684"/>
    <property type="match status" value="1"/>
</dbReference>
<sequence length="154" mass="18117">MKPIGTYQTRQVFWFDYDQFQLDQLPKKDWLCLATSDIDPNDQKFEKLVRHSIDNGILEFKGHGKFGEKIHDLFDEIITQMEVVENHEPISVMTTWHNDETLADTFWDCFFATCLPETADLDNISIICTDLKGNDRSNELKKILERFENGWIPE</sequence>
<proteinExistence type="predicted"/>
<organism evidence="2 3">
    <name type="scientific">Algoriphagus aestuariicola</name>
    <dbReference type="NCBI Taxonomy" id="1852016"/>
    <lineage>
        <taxon>Bacteria</taxon>
        <taxon>Pseudomonadati</taxon>
        <taxon>Bacteroidota</taxon>
        <taxon>Cytophagia</taxon>
        <taxon>Cytophagales</taxon>
        <taxon>Cyclobacteriaceae</taxon>
        <taxon>Algoriphagus</taxon>
    </lineage>
</organism>
<protein>
    <recommendedName>
        <fullName evidence="1">DUF7684 domain-containing protein</fullName>
    </recommendedName>
</protein>
<name>A0ABS3BT25_9BACT</name>
<dbReference type="RefSeq" id="WP_206570447.1">
    <property type="nucleotide sequence ID" value="NZ_JAFKCW010000004.1"/>
</dbReference>
<feature type="domain" description="DUF7684" evidence="1">
    <location>
        <begin position="32"/>
        <end position="138"/>
    </location>
</feature>